<keyword evidence="6 8" id="KW-0808">Transferase</keyword>
<gene>
    <name evidence="11" type="ORF">AMS68_001834</name>
</gene>
<comment type="catalytic activity">
    <reaction evidence="1 8">
        <text>[phosphatase 2A protein]-C-terminal L-leucine + S-adenosyl-L-methionine = [phosphatase 2A protein]-C-terminal L-leucine methyl ester + S-adenosyl-L-homocysteine</text>
        <dbReference type="Rhea" id="RHEA:48544"/>
        <dbReference type="Rhea" id="RHEA-COMP:12134"/>
        <dbReference type="Rhea" id="RHEA-COMP:12135"/>
        <dbReference type="ChEBI" id="CHEBI:57856"/>
        <dbReference type="ChEBI" id="CHEBI:59789"/>
        <dbReference type="ChEBI" id="CHEBI:90516"/>
        <dbReference type="ChEBI" id="CHEBI:90517"/>
        <dbReference type="EC" id="2.1.1.233"/>
    </reaction>
</comment>
<dbReference type="InterPro" id="IPR016651">
    <property type="entry name" value="LCMT1"/>
</dbReference>
<protein>
    <recommendedName>
        <fullName evidence="4 8">Leucine carboxyl methyltransferase 1</fullName>
        <ecNumber evidence="3 8">2.1.1.233</ecNumber>
    </recommendedName>
</protein>
<evidence type="ECO:0000256" key="8">
    <source>
        <dbReference type="PIRNR" id="PIRNR016305"/>
    </source>
</evidence>
<feature type="compositionally biased region" description="Basic residues" evidence="10">
    <location>
        <begin position="11"/>
        <end position="23"/>
    </location>
</feature>
<evidence type="ECO:0000256" key="5">
    <source>
        <dbReference type="ARBA" id="ARBA00022603"/>
    </source>
</evidence>
<dbReference type="PIRSF" id="PIRSF016305">
    <property type="entry name" value="LCM_mtfrase"/>
    <property type="match status" value="1"/>
</dbReference>
<dbReference type="EMBL" id="CP051139">
    <property type="protein sequence ID" value="QIW96316.1"/>
    <property type="molecule type" value="Genomic_DNA"/>
</dbReference>
<evidence type="ECO:0000256" key="9">
    <source>
        <dbReference type="PIRSR" id="PIRSR016305-1"/>
    </source>
</evidence>
<name>A0A6H0XNI4_9PEZI</name>
<feature type="region of interest" description="Disordered" evidence="10">
    <location>
        <begin position="1"/>
        <end position="42"/>
    </location>
</feature>
<keyword evidence="5 8" id="KW-0489">Methyltransferase</keyword>
<sequence length="358" mass="40468">MSSIPNLNTLRRGRGGPRLRGRRGGGTEGHNAEPSEAGSLDKIIQRTDNDASSSRLSAVELGYLQDEYARNLTTPGEAAPRRYPLINRGTYVRTEALDRLVFHFLRSTSTRRQVISLGAGSDTRYFRLLADFKDVVYHELDFETNITAKREAIDRSPLLATRRRTLEAAGCAYYLHSVDLRDLRADSPVVLNGLEADISTLILSECCLCYLPHEEASAALAYFTSRLSNAMALILYEPIRPHDAFGRTMVTNLASRGIHLQTVKRYASLEAQRQRLKQAGFTDLQGARDVFQIWSSDSWITTTERERVERLEWLDEVEEWNLLASHYCIAWACRGKPTTSAWQHLQGDATQDEMLKDE</sequence>
<proteinExistence type="inferred from homology"/>
<feature type="binding site" evidence="9">
    <location>
        <position position="118"/>
    </location>
    <ligand>
        <name>S-adenosyl-L-methionine</name>
        <dbReference type="ChEBI" id="CHEBI:59789"/>
    </ligand>
</feature>
<dbReference type="OrthoDB" id="203237at2759"/>
<evidence type="ECO:0000256" key="3">
    <source>
        <dbReference type="ARBA" id="ARBA00012834"/>
    </source>
</evidence>
<dbReference type="GO" id="GO:0032259">
    <property type="term" value="P:methylation"/>
    <property type="evidence" value="ECO:0007669"/>
    <property type="project" value="UniProtKB-KW"/>
</dbReference>
<dbReference type="GO" id="GO:0018423">
    <property type="term" value="F:protein C-terminal leucine carboxyl O-methyltransferase activity"/>
    <property type="evidence" value="ECO:0007669"/>
    <property type="project" value="UniProtKB-EC"/>
</dbReference>
<evidence type="ECO:0000313" key="12">
    <source>
        <dbReference type="Proteomes" id="UP000503462"/>
    </source>
</evidence>
<evidence type="ECO:0000256" key="10">
    <source>
        <dbReference type="SAM" id="MobiDB-lite"/>
    </source>
</evidence>
<comment type="similarity">
    <text evidence="2 8">Belongs to the methyltransferase superfamily. LCMT family.</text>
</comment>
<organism evidence="11 12">
    <name type="scientific">Peltaster fructicola</name>
    <dbReference type="NCBI Taxonomy" id="286661"/>
    <lineage>
        <taxon>Eukaryota</taxon>
        <taxon>Fungi</taxon>
        <taxon>Dikarya</taxon>
        <taxon>Ascomycota</taxon>
        <taxon>Pezizomycotina</taxon>
        <taxon>Dothideomycetes</taxon>
        <taxon>Dothideomycetes incertae sedis</taxon>
        <taxon>Peltaster</taxon>
    </lineage>
</organism>
<accession>A0A6H0XNI4</accession>
<evidence type="ECO:0000256" key="2">
    <source>
        <dbReference type="ARBA" id="ARBA00010703"/>
    </source>
</evidence>
<dbReference type="SUPFAM" id="SSF53335">
    <property type="entry name" value="S-adenosyl-L-methionine-dependent methyltransferases"/>
    <property type="match status" value="1"/>
</dbReference>
<dbReference type="PANTHER" id="PTHR13600:SF21">
    <property type="entry name" value="LEUCINE CARBOXYL METHYLTRANSFERASE 1"/>
    <property type="match status" value="1"/>
</dbReference>
<feature type="binding site" evidence="9">
    <location>
        <position position="205"/>
    </location>
    <ligand>
        <name>S-adenosyl-L-methionine</name>
        <dbReference type="ChEBI" id="CHEBI:59789"/>
    </ligand>
</feature>
<evidence type="ECO:0000256" key="6">
    <source>
        <dbReference type="ARBA" id="ARBA00022679"/>
    </source>
</evidence>
<dbReference type="InterPro" id="IPR007213">
    <property type="entry name" value="Ppm1/Ppm2/Tcmp"/>
</dbReference>
<evidence type="ECO:0000256" key="7">
    <source>
        <dbReference type="ARBA" id="ARBA00022691"/>
    </source>
</evidence>
<evidence type="ECO:0000313" key="11">
    <source>
        <dbReference type="EMBL" id="QIW96316.1"/>
    </source>
</evidence>
<evidence type="ECO:0000256" key="4">
    <source>
        <dbReference type="ARBA" id="ARBA00017497"/>
    </source>
</evidence>
<keyword evidence="7 8" id="KW-0949">S-adenosyl-L-methionine</keyword>
<dbReference type="InterPro" id="IPR029063">
    <property type="entry name" value="SAM-dependent_MTases_sf"/>
</dbReference>
<evidence type="ECO:0000256" key="1">
    <source>
        <dbReference type="ARBA" id="ARBA00000724"/>
    </source>
</evidence>
<dbReference type="AlphaFoldDB" id="A0A6H0XNI4"/>
<dbReference type="Gene3D" id="3.40.50.150">
    <property type="entry name" value="Vaccinia Virus protein VP39"/>
    <property type="match status" value="1"/>
</dbReference>
<reference evidence="11 12" key="1">
    <citation type="journal article" date="2016" name="Sci. Rep.">
        <title>Peltaster fructicola genome reveals evolution from an invasive phytopathogen to an ectophytic parasite.</title>
        <authorList>
            <person name="Xu C."/>
            <person name="Chen H."/>
            <person name="Gleason M.L."/>
            <person name="Xu J.R."/>
            <person name="Liu H."/>
            <person name="Zhang R."/>
            <person name="Sun G."/>
        </authorList>
    </citation>
    <scope>NUCLEOTIDE SEQUENCE [LARGE SCALE GENOMIC DNA]</scope>
    <source>
        <strain evidence="11 12">LNHT1506</strain>
    </source>
</reference>
<dbReference type="EC" id="2.1.1.233" evidence="3 8"/>
<feature type="binding site" evidence="9">
    <location>
        <position position="93"/>
    </location>
    <ligand>
        <name>S-adenosyl-L-methionine</name>
        <dbReference type="ChEBI" id="CHEBI:59789"/>
    </ligand>
</feature>
<comment type="function">
    <text evidence="8">Methylates the carboxyl group of the C-terminal leucine residue of protein phosphatase 2A catalytic subunits to form alpha-leucine ester residues.</text>
</comment>
<keyword evidence="12" id="KW-1185">Reference proteome</keyword>
<dbReference type="Pfam" id="PF04072">
    <property type="entry name" value="LCM"/>
    <property type="match status" value="1"/>
</dbReference>
<dbReference type="PANTHER" id="PTHR13600">
    <property type="entry name" value="LEUCINE CARBOXYL METHYLTRANSFERASE"/>
    <property type="match status" value="1"/>
</dbReference>
<feature type="binding site" evidence="9">
    <location>
        <begin position="179"/>
        <end position="180"/>
    </location>
    <ligand>
        <name>S-adenosyl-L-methionine</name>
        <dbReference type="ChEBI" id="CHEBI:59789"/>
    </ligand>
</feature>
<dbReference type="Proteomes" id="UP000503462">
    <property type="component" value="Chromosome 1"/>
</dbReference>